<dbReference type="EC" id="4.2.1.17" evidence="4"/>
<evidence type="ECO:0000256" key="10">
    <source>
        <dbReference type="ARBA" id="ARBA00023268"/>
    </source>
</evidence>
<protein>
    <recommendedName>
        <fullName evidence="4">enoyl-CoA hydratase</fullName>
        <ecNumber evidence="4">4.2.1.17</ecNumber>
    </recommendedName>
</protein>
<gene>
    <name evidence="14" type="ORF">QSP1433_LOCUS9203</name>
</gene>
<feature type="domain" description="3-hydroxyacyl-CoA dehydrogenase C-terminal" evidence="12">
    <location>
        <begin position="520"/>
        <end position="615"/>
    </location>
</feature>
<comment type="similarity">
    <text evidence="11">Belongs to the enoyl-CoA hydratase/isomerase family.</text>
</comment>
<dbReference type="InterPro" id="IPR036291">
    <property type="entry name" value="NAD(P)-bd_dom_sf"/>
</dbReference>
<dbReference type="InterPro" id="IPR001753">
    <property type="entry name" value="Enoyl-CoA_hydra/iso"/>
</dbReference>
<evidence type="ECO:0000256" key="5">
    <source>
        <dbReference type="ARBA" id="ARBA00022832"/>
    </source>
</evidence>
<dbReference type="UniPathway" id="UPA00659"/>
<organism evidence="14">
    <name type="scientific">Mucochytrium quahogii</name>
    <dbReference type="NCBI Taxonomy" id="96639"/>
    <lineage>
        <taxon>Eukaryota</taxon>
        <taxon>Sar</taxon>
        <taxon>Stramenopiles</taxon>
        <taxon>Bigyra</taxon>
        <taxon>Labyrinthulomycetes</taxon>
        <taxon>Thraustochytrida</taxon>
        <taxon>Thraustochytriidae</taxon>
        <taxon>Mucochytrium</taxon>
    </lineage>
</organism>
<dbReference type="FunFam" id="3.90.226.10:FF:000011">
    <property type="entry name" value="Fatty acid oxidation complex subunit alpha"/>
    <property type="match status" value="1"/>
</dbReference>
<dbReference type="PANTHER" id="PTHR43612">
    <property type="entry name" value="TRIFUNCTIONAL ENZYME SUBUNIT ALPHA"/>
    <property type="match status" value="1"/>
</dbReference>
<evidence type="ECO:0000256" key="7">
    <source>
        <dbReference type="ARBA" id="ARBA00023027"/>
    </source>
</evidence>
<dbReference type="Gene3D" id="3.90.226.10">
    <property type="entry name" value="2-enoyl-CoA Hydratase, Chain A, domain 1"/>
    <property type="match status" value="1"/>
</dbReference>
<evidence type="ECO:0000259" key="12">
    <source>
        <dbReference type="Pfam" id="PF00725"/>
    </source>
</evidence>
<evidence type="ECO:0000256" key="9">
    <source>
        <dbReference type="ARBA" id="ARBA00023239"/>
    </source>
</evidence>
<evidence type="ECO:0000256" key="6">
    <source>
        <dbReference type="ARBA" id="ARBA00023002"/>
    </source>
</evidence>
<dbReference type="GO" id="GO:0004300">
    <property type="term" value="F:enoyl-CoA hydratase activity"/>
    <property type="evidence" value="ECO:0007669"/>
    <property type="project" value="UniProtKB-EC"/>
</dbReference>
<evidence type="ECO:0000256" key="11">
    <source>
        <dbReference type="RuleBase" id="RU003707"/>
    </source>
</evidence>
<dbReference type="Gene3D" id="1.10.1040.50">
    <property type="match status" value="1"/>
</dbReference>
<sequence length="734" mass="78896">MMLGKSRSAVMNVWGHRGLASAASGSRYMLEKVGDVAIVTMDEPGSKVNTISSRMQADFADMLDTIAKDDSVKATVLISAKKDNFIAGADIKELAAMKTVEEATNASQTAQELLGRIAQSSKPFIAAINGSCLGGGLEVALHCQYRIATSNKKTILGLPEVQLGVLPGAGGTQRLPQAVGIQASLDMILTGKNIRPDKARKMGLVHEVVDPSALRTVAIAAAQEIADGKLVPKKKKKGLMGWALEGNPLGRKVLFDQASKIAMKKSGGNYPAIPKILKVLETGASQGLQAGLAAESKAFGELARTKECASLQSIFFGMTDLKKNRFGEPSKPVETVGILGAGLMGAGVAQVSAQRGFKVLLKDVNVQGLGRGEKQITKNLDTQVKRRRMTKYDRDVTASRIVGLTNEDNWENHFKKDDLVIEAVLEDLTLKHRVLQEMEAVIPEHAVFATNTSAIPIRDIAAGASRPENVVGMHYFSPVDKMPLLEVIPHETTSKDTLAKTVSVGLKQGKTVIVVKDVAGFYVNRCLGPFMAEVIALVQDGVPLDQLEKAMLKYGFPVGPITLCDEVGLDVAMHVQETLSGDLGVRMGGGDSTLLNALVDAGLLGRKNGKGFYTYPAKGKKTLNTEVQSIIKPFMRTPVNMGQEEIQQRMAYRFINEALFCLQDEIIANPTDGDIGAVFGVGFPPFRGGPFREVDSIGAEKFVDTMNRFADSYGEHFVPAPIVVDYAKSGKTFH</sequence>
<dbReference type="PROSITE" id="PS00166">
    <property type="entry name" value="ENOYL_COA_HYDRATASE"/>
    <property type="match status" value="1"/>
</dbReference>
<feature type="domain" description="3-hydroxyacyl-CoA dehydrogenase NAD binding" evidence="13">
    <location>
        <begin position="335"/>
        <end position="518"/>
    </location>
</feature>
<evidence type="ECO:0000259" key="13">
    <source>
        <dbReference type="Pfam" id="PF02737"/>
    </source>
</evidence>
<dbReference type="GO" id="GO:0016507">
    <property type="term" value="C:mitochondrial fatty acid beta-oxidation multienzyme complex"/>
    <property type="evidence" value="ECO:0007669"/>
    <property type="project" value="TreeGrafter"/>
</dbReference>
<dbReference type="GO" id="GO:0070403">
    <property type="term" value="F:NAD+ binding"/>
    <property type="evidence" value="ECO:0007669"/>
    <property type="project" value="InterPro"/>
</dbReference>
<dbReference type="PANTHER" id="PTHR43612:SF3">
    <property type="entry name" value="TRIFUNCTIONAL ENZYME SUBUNIT ALPHA, MITOCHONDRIAL"/>
    <property type="match status" value="1"/>
</dbReference>
<comment type="pathway">
    <text evidence="1">Lipid metabolism; fatty acid beta-oxidation.</text>
</comment>
<dbReference type="InterPro" id="IPR018376">
    <property type="entry name" value="Enoyl-CoA_hyd/isom_CS"/>
</dbReference>
<dbReference type="SUPFAM" id="SSF48179">
    <property type="entry name" value="6-phosphogluconate dehydrogenase C-terminal domain-like"/>
    <property type="match status" value="2"/>
</dbReference>
<keyword evidence="9" id="KW-0456">Lyase</keyword>
<evidence type="ECO:0000313" key="14">
    <source>
        <dbReference type="EMBL" id="CAD9686527.1"/>
    </source>
</evidence>
<keyword evidence="5" id="KW-0276">Fatty acid metabolism</keyword>
<comment type="similarity">
    <text evidence="3">In the N-terminal section; belongs to the enoyl-CoA hydratase/isomerase family.</text>
</comment>
<dbReference type="InterPro" id="IPR050136">
    <property type="entry name" value="FA_oxidation_alpha_subunit"/>
</dbReference>
<dbReference type="FunFam" id="3.40.50.720:FF:000009">
    <property type="entry name" value="Fatty oxidation complex, alpha subunit"/>
    <property type="match status" value="1"/>
</dbReference>
<dbReference type="InterPro" id="IPR006108">
    <property type="entry name" value="3HC_DH_C"/>
</dbReference>
<evidence type="ECO:0000256" key="3">
    <source>
        <dbReference type="ARBA" id="ARBA00008750"/>
    </source>
</evidence>
<keyword evidence="8" id="KW-0443">Lipid metabolism</keyword>
<dbReference type="PROSITE" id="PS00067">
    <property type="entry name" value="3HCDH"/>
    <property type="match status" value="1"/>
</dbReference>
<evidence type="ECO:0000256" key="2">
    <source>
        <dbReference type="ARBA" id="ARBA00007005"/>
    </source>
</evidence>
<comment type="similarity">
    <text evidence="2">In the central section; belongs to the 3-hydroxyacyl-CoA dehydrogenase family.</text>
</comment>
<evidence type="ECO:0000256" key="1">
    <source>
        <dbReference type="ARBA" id="ARBA00005005"/>
    </source>
</evidence>
<dbReference type="SUPFAM" id="SSF52096">
    <property type="entry name" value="ClpP/crotonase"/>
    <property type="match status" value="1"/>
</dbReference>
<evidence type="ECO:0000256" key="4">
    <source>
        <dbReference type="ARBA" id="ARBA00012076"/>
    </source>
</evidence>
<name>A0A7S2S1U3_9STRA</name>
<dbReference type="EMBL" id="HBHK01014579">
    <property type="protein sequence ID" value="CAD9686527.1"/>
    <property type="molecule type" value="Transcribed_RNA"/>
</dbReference>
<dbReference type="AlphaFoldDB" id="A0A7S2S1U3"/>
<dbReference type="Gene3D" id="3.40.50.720">
    <property type="entry name" value="NAD(P)-binding Rossmann-like Domain"/>
    <property type="match status" value="1"/>
</dbReference>
<dbReference type="InterPro" id="IPR008927">
    <property type="entry name" value="6-PGluconate_DH-like_C_sf"/>
</dbReference>
<dbReference type="SUPFAM" id="SSF51735">
    <property type="entry name" value="NAD(P)-binding Rossmann-fold domains"/>
    <property type="match status" value="1"/>
</dbReference>
<dbReference type="GO" id="GO:0006635">
    <property type="term" value="P:fatty acid beta-oxidation"/>
    <property type="evidence" value="ECO:0007669"/>
    <property type="project" value="UniProtKB-UniPathway"/>
</dbReference>
<keyword evidence="7" id="KW-0520">NAD</keyword>
<dbReference type="InterPro" id="IPR029045">
    <property type="entry name" value="ClpP/crotonase-like_dom_sf"/>
</dbReference>
<dbReference type="Pfam" id="PF00378">
    <property type="entry name" value="ECH_1"/>
    <property type="match status" value="1"/>
</dbReference>
<dbReference type="InterPro" id="IPR006176">
    <property type="entry name" value="3-OHacyl-CoA_DH_NAD-bd"/>
</dbReference>
<dbReference type="Pfam" id="PF02737">
    <property type="entry name" value="3HCDH_N"/>
    <property type="match status" value="1"/>
</dbReference>
<accession>A0A7S2S1U3</accession>
<dbReference type="InterPro" id="IPR006180">
    <property type="entry name" value="3-OHacyl-CoA_DH_CS"/>
</dbReference>
<dbReference type="Pfam" id="PF00725">
    <property type="entry name" value="3HCDH"/>
    <property type="match status" value="1"/>
</dbReference>
<proteinExistence type="inferred from homology"/>
<dbReference type="GO" id="GO:0016509">
    <property type="term" value="F:long-chain (3S)-3-hydroxyacyl-CoA dehydrogenase (NAD+) activity"/>
    <property type="evidence" value="ECO:0007669"/>
    <property type="project" value="TreeGrafter"/>
</dbReference>
<evidence type="ECO:0000256" key="8">
    <source>
        <dbReference type="ARBA" id="ARBA00023098"/>
    </source>
</evidence>
<keyword evidence="10" id="KW-0511">Multifunctional enzyme</keyword>
<keyword evidence="6" id="KW-0560">Oxidoreductase</keyword>
<dbReference type="CDD" id="cd06558">
    <property type="entry name" value="crotonase-like"/>
    <property type="match status" value="1"/>
</dbReference>
<reference evidence="14" key="1">
    <citation type="submission" date="2021-01" db="EMBL/GenBank/DDBJ databases">
        <authorList>
            <person name="Corre E."/>
            <person name="Pelletier E."/>
            <person name="Niang G."/>
            <person name="Scheremetjew M."/>
            <person name="Finn R."/>
            <person name="Kale V."/>
            <person name="Holt S."/>
            <person name="Cochrane G."/>
            <person name="Meng A."/>
            <person name="Brown T."/>
            <person name="Cohen L."/>
        </authorList>
    </citation>
    <scope>NUCLEOTIDE SEQUENCE</scope>
    <source>
        <strain evidence="14">NY070348D</strain>
    </source>
</reference>